<accession>A0A926D3H1</accession>
<dbReference type="Proteomes" id="UP000623172">
    <property type="component" value="Unassembled WGS sequence"/>
</dbReference>
<dbReference type="EMBL" id="JACRSR010000001">
    <property type="protein sequence ID" value="MBC8531068.1"/>
    <property type="molecule type" value="Genomic_DNA"/>
</dbReference>
<evidence type="ECO:0000313" key="2">
    <source>
        <dbReference type="EMBL" id="MBC8531068.1"/>
    </source>
</evidence>
<name>A0A926D3H1_9FIRM</name>
<comment type="caution">
    <text evidence="2">The sequence shown here is derived from an EMBL/GenBank/DDBJ whole genome shotgun (WGS) entry which is preliminary data.</text>
</comment>
<evidence type="ECO:0000256" key="1">
    <source>
        <dbReference type="SAM" id="Phobius"/>
    </source>
</evidence>
<gene>
    <name evidence="2" type="ORF">H8696_04310</name>
</gene>
<feature type="transmembrane region" description="Helical" evidence="1">
    <location>
        <begin position="12"/>
        <end position="33"/>
    </location>
</feature>
<sequence length="314" mass="35027">MNKKGYTLVEAIVAIAVAGIFCLCAAMVITPILNSYRRIAATSDGQLIAGNVLDAIRNKAAYATALNASSSGEAIDLGNGIIAVSEEGYLVVNDELQFARSYYNGKTLGMTVEQAGQDRVDVTVSVRDWDREIYTVTATVAPLRNVLTRTYSIYEPEGMRQAAQEVVKGYEGTGWGANDKSFYELYNQVYGGSFPEYSLDNILSAEKRQAMLDEFYATHGSSDPGRFRYESMVHNAHYLVPFITKDTLVPLIYVTDMPKNATHTRVTMLYYNFTWYYPVKDWGYFLPGFNGLTDEEIAAKLSDTTQWIPVSQLR</sequence>
<reference evidence="2" key="1">
    <citation type="submission" date="2020-08" db="EMBL/GenBank/DDBJ databases">
        <title>Genome public.</title>
        <authorList>
            <person name="Liu C."/>
            <person name="Sun Q."/>
        </authorList>
    </citation>
    <scope>NUCLEOTIDE SEQUENCE</scope>
    <source>
        <strain evidence="2">NSJ-53</strain>
    </source>
</reference>
<organism evidence="2 3">
    <name type="scientific">Gehongia tenuis</name>
    <dbReference type="NCBI Taxonomy" id="2763655"/>
    <lineage>
        <taxon>Bacteria</taxon>
        <taxon>Bacillati</taxon>
        <taxon>Bacillota</taxon>
        <taxon>Clostridia</taxon>
        <taxon>Christensenellales</taxon>
        <taxon>Christensenellaceae</taxon>
        <taxon>Gehongia</taxon>
    </lineage>
</organism>
<dbReference type="InterPro" id="IPR012902">
    <property type="entry name" value="N_methyl_site"/>
</dbReference>
<keyword evidence="1" id="KW-0472">Membrane</keyword>
<keyword evidence="1" id="KW-1133">Transmembrane helix</keyword>
<dbReference type="AlphaFoldDB" id="A0A926D3H1"/>
<protein>
    <submittedName>
        <fullName evidence="2">Prepilin-type N-terminal cleavage/methylation domain-containing protein</fullName>
    </submittedName>
</protein>
<dbReference type="Pfam" id="PF07963">
    <property type="entry name" value="N_methyl"/>
    <property type="match status" value="1"/>
</dbReference>
<proteinExistence type="predicted"/>
<keyword evidence="3" id="KW-1185">Reference proteome</keyword>
<evidence type="ECO:0000313" key="3">
    <source>
        <dbReference type="Proteomes" id="UP000623172"/>
    </source>
</evidence>
<dbReference type="RefSeq" id="WP_249315131.1">
    <property type="nucleotide sequence ID" value="NZ_JACRSR010000001.1"/>
</dbReference>
<keyword evidence="1" id="KW-0812">Transmembrane</keyword>